<feature type="transmembrane region" description="Helical" evidence="1">
    <location>
        <begin position="17"/>
        <end position="37"/>
    </location>
</feature>
<comment type="caution">
    <text evidence="2">The sequence shown here is derived from an EMBL/GenBank/DDBJ whole genome shotgun (WGS) entry which is preliminary data.</text>
</comment>
<organism evidence="2 3">
    <name type="scientific">Aphis craccivora</name>
    <name type="common">Cowpea aphid</name>
    <dbReference type="NCBI Taxonomy" id="307492"/>
    <lineage>
        <taxon>Eukaryota</taxon>
        <taxon>Metazoa</taxon>
        <taxon>Ecdysozoa</taxon>
        <taxon>Arthropoda</taxon>
        <taxon>Hexapoda</taxon>
        <taxon>Insecta</taxon>
        <taxon>Pterygota</taxon>
        <taxon>Neoptera</taxon>
        <taxon>Paraneoptera</taxon>
        <taxon>Hemiptera</taxon>
        <taxon>Sternorrhyncha</taxon>
        <taxon>Aphidomorpha</taxon>
        <taxon>Aphidoidea</taxon>
        <taxon>Aphididae</taxon>
        <taxon>Aphidini</taxon>
        <taxon>Aphis</taxon>
        <taxon>Aphis</taxon>
    </lineage>
</organism>
<reference evidence="2 3" key="1">
    <citation type="submission" date="2019-08" db="EMBL/GenBank/DDBJ databases">
        <title>Whole genome of Aphis craccivora.</title>
        <authorList>
            <person name="Voronova N.V."/>
            <person name="Shulinski R.S."/>
            <person name="Bandarenka Y.V."/>
            <person name="Zhorov D.G."/>
            <person name="Warner D."/>
        </authorList>
    </citation>
    <scope>NUCLEOTIDE SEQUENCE [LARGE SCALE GENOMIC DNA]</scope>
    <source>
        <strain evidence="2">180601</strain>
        <tissue evidence="2">Whole Body</tissue>
    </source>
</reference>
<sequence>ENPNGKRLISTPGVTGGAIPLIPIFAGLLALGSLMSGNANEKKTNKKDVSSANGIHWVALYKIKDKVVYFDSFGDFPPPIELQNYFKGNIIIYNYSNYQDFNSFNCVTLSLTSHTTTLSVHYFPSIDVYDDSEIALLNLQTYNTFPNINETNNQFEIYLENPDRLLNNNKFPTCLIALKKECYGIKDIKN</sequence>
<evidence type="ECO:0000313" key="3">
    <source>
        <dbReference type="Proteomes" id="UP000478052"/>
    </source>
</evidence>
<dbReference type="AlphaFoldDB" id="A0A6G0VK11"/>
<protein>
    <submittedName>
        <fullName evidence="2">Uncharacterized protein</fullName>
    </submittedName>
</protein>
<keyword evidence="1" id="KW-0472">Membrane</keyword>
<proteinExistence type="predicted"/>
<evidence type="ECO:0000313" key="2">
    <source>
        <dbReference type="EMBL" id="KAF0689715.1"/>
    </source>
</evidence>
<keyword evidence="1" id="KW-1133">Transmembrane helix</keyword>
<accession>A0A6G0VK11</accession>
<dbReference type="Proteomes" id="UP000478052">
    <property type="component" value="Unassembled WGS sequence"/>
</dbReference>
<dbReference type="EMBL" id="VUJU01016277">
    <property type="protein sequence ID" value="KAF0689715.1"/>
    <property type="molecule type" value="Genomic_DNA"/>
</dbReference>
<dbReference type="OrthoDB" id="6767358at2759"/>
<name>A0A6G0VK11_APHCR</name>
<evidence type="ECO:0000256" key="1">
    <source>
        <dbReference type="SAM" id="Phobius"/>
    </source>
</evidence>
<gene>
    <name evidence="2" type="ORF">FWK35_00031053</name>
</gene>
<keyword evidence="3" id="KW-1185">Reference proteome</keyword>
<keyword evidence="1" id="KW-0812">Transmembrane</keyword>
<feature type="non-terminal residue" evidence="2">
    <location>
        <position position="1"/>
    </location>
</feature>